<proteinExistence type="predicted"/>
<evidence type="ECO:0000259" key="11">
    <source>
        <dbReference type="Pfam" id="PF02163"/>
    </source>
</evidence>
<protein>
    <submittedName>
        <fullName evidence="12">Protein containing Peptidase M50 domain protein</fullName>
        <ecNumber evidence="12">3.4.24.-</ecNumber>
    </submittedName>
</protein>
<evidence type="ECO:0000256" key="3">
    <source>
        <dbReference type="ARBA" id="ARBA00022670"/>
    </source>
</evidence>
<dbReference type="GO" id="GO:0004222">
    <property type="term" value="F:metalloendopeptidase activity"/>
    <property type="evidence" value="ECO:0007669"/>
    <property type="project" value="InterPro"/>
</dbReference>
<dbReference type="AlphaFoldDB" id="J9H6G8"/>
<feature type="domain" description="Peptidase M50" evidence="11">
    <location>
        <begin position="42"/>
        <end position="102"/>
    </location>
</feature>
<keyword evidence="7 10" id="KW-1133">Transmembrane helix</keyword>
<dbReference type="EMBL" id="AMCI01000337">
    <property type="protein sequence ID" value="EJX09680.1"/>
    <property type="molecule type" value="Genomic_DNA"/>
</dbReference>
<keyword evidence="4 10" id="KW-0812">Transmembrane</keyword>
<dbReference type="EC" id="3.4.24.-" evidence="12"/>
<evidence type="ECO:0000256" key="1">
    <source>
        <dbReference type="ARBA" id="ARBA00001947"/>
    </source>
</evidence>
<keyword evidence="5 12" id="KW-0378">Hydrolase</keyword>
<organism evidence="12">
    <name type="scientific">gut metagenome</name>
    <dbReference type="NCBI Taxonomy" id="749906"/>
    <lineage>
        <taxon>unclassified sequences</taxon>
        <taxon>metagenomes</taxon>
        <taxon>organismal metagenomes</taxon>
    </lineage>
</organism>
<dbReference type="GO" id="GO:0016020">
    <property type="term" value="C:membrane"/>
    <property type="evidence" value="ECO:0007669"/>
    <property type="project" value="UniProtKB-SubCell"/>
</dbReference>
<comment type="caution">
    <text evidence="12">The sequence shown here is derived from an EMBL/GenBank/DDBJ whole genome shotgun (WGS) entry which is preliminary data.</text>
</comment>
<gene>
    <name evidence="12" type="ORF">EVA_02213</name>
</gene>
<name>J9H6G8_9ZZZZ</name>
<sequence>MTRLAPLMGLTGFSEIGEDGIFLFIQTESLQHDVHSFPLIGFILTIAVIVTIHEGGHCLMAKLMGVKVLRFSLGMGPVLWRRQIGETEYCLSLLPLGGYVKM</sequence>
<dbReference type="InterPro" id="IPR004387">
    <property type="entry name" value="Pept_M50_Zn"/>
</dbReference>
<comment type="cofactor">
    <cofactor evidence="1">
        <name>Zn(2+)</name>
        <dbReference type="ChEBI" id="CHEBI:29105"/>
    </cofactor>
</comment>
<dbReference type="PANTHER" id="PTHR42837:SF2">
    <property type="entry name" value="MEMBRANE METALLOPROTEASE ARASP2, CHLOROPLASTIC-RELATED"/>
    <property type="match status" value="1"/>
</dbReference>
<evidence type="ECO:0000256" key="6">
    <source>
        <dbReference type="ARBA" id="ARBA00022833"/>
    </source>
</evidence>
<keyword evidence="6" id="KW-0862">Zinc</keyword>
<evidence type="ECO:0000313" key="12">
    <source>
        <dbReference type="EMBL" id="EJX09680.1"/>
    </source>
</evidence>
<keyword evidence="9 10" id="KW-0472">Membrane</keyword>
<dbReference type="InterPro" id="IPR008915">
    <property type="entry name" value="Peptidase_M50"/>
</dbReference>
<evidence type="ECO:0000256" key="10">
    <source>
        <dbReference type="SAM" id="Phobius"/>
    </source>
</evidence>
<evidence type="ECO:0000256" key="7">
    <source>
        <dbReference type="ARBA" id="ARBA00022989"/>
    </source>
</evidence>
<dbReference type="PANTHER" id="PTHR42837">
    <property type="entry name" value="REGULATOR OF SIGMA-E PROTEASE RSEP"/>
    <property type="match status" value="1"/>
</dbReference>
<accession>J9H6G8</accession>
<comment type="subcellular location">
    <subcellularLocation>
        <location evidence="2">Membrane</location>
        <topology evidence="2">Multi-pass membrane protein</topology>
    </subcellularLocation>
</comment>
<dbReference type="GO" id="GO:0006508">
    <property type="term" value="P:proteolysis"/>
    <property type="evidence" value="ECO:0007669"/>
    <property type="project" value="UniProtKB-KW"/>
</dbReference>
<feature type="non-terminal residue" evidence="12">
    <location>
        <position position="102"/>
    </location>
</feature>
<evidence type="ECO:0000256" key="8">
    <source>
        <dbReference type="ARBA" id="ARBA00023049"/>
    </source>
</evidence>
<evidence type="ECO:0000256" key="9">
    <source>
        <dbReference type="ARBA" id="ARBA00023136"/>
    </source>
</evidence>
<evidence type="ECO:0000256" key="4">
    <source>
        <dbReference type="ARBA" id="ARBA00022692"/>
    </source>
</evidence>
<dbReference type="Pfam" id="PF02163">
    <property type="entry name" value="Peptidase_M50"/>
    <property type="match status" value="1"/>
</dbReference>
<reference evidence="12" key="1">
    <citation type="journal article" date="2012" name="PLoS ONE">
        <title>Gene sets for utilization of primary and secondary nutrition supplies in the distal gut of endangered iberian lynx.</title>
        <authorList>
            <person name="Alcaide M."/>
            <person name="Messina E."/>
            <person name="Richter M."/>
            <person name="Bargiela R."/>
            <person name="Peplies J."/>
            <person name="Huws S.A."/>
            <person name="Newbold C.J."/>
            <person name="Golyshin P.N."/>
            <person name="Simon M.A."/>
            <person name="Lopez G."/>
            <person name="Yakimov M.M."/>
            <person name="Ferrer M."/>
        </authorList>
    </citation>
    <scope>NUCLEOTIDE SEQUENCE</scope>
</reference>
<evidence type="ECO:0000256" key="5">
    <source>
        <dbReference type="ARBA" id="ARBA00022801"/>
    </source>
</evidence>
<keyword evidence="8" id="KW-0482">Metalloprotease</keyword>
<keyword evidence="3" id="KW-0645">Protease</keyword>
<feature type="transmembrane region" description="Helical" evidence="10">
    <location>
        <begin position="39"/>
        <end position="60"/>
    </location>
</feature>
<evidence type="ECO:0000256" key="2">
    <source>
        <dbReference type="ARBA" id="ARBA00004141"/>
    </source>
</evidence>